<gene>
    <name evidence="2" type="ORF">C2E21_3720</name>
</gene>
<evidence type="ECO:0000313" key="3">
    <source>
        <dbReference type="Proteomes" id="UP000239899"/>
    </source>
</evidence>
<name>A0A2P6TU48_CHLSO</name>
<dbReference type="Proteomes" id="UP000239899">
    <property type="component" value="Unassembled WGS sequence"/>
</dbReference>
<organism evidence="2 3">
    <name type="scientific">Chlorella sorokiniana</name>
    <name type="common">Freshwater green alga</name>
    <dbReference type="NCBI Taxonomy" id="3076"/>
    <lineage>
        <taxon>Eukaryota</taxon>
        <taxon>Viridiplantae</taxon>
        <taxon>Chlorophyta</taxon>
        <taxon>core chlorophytes</taxon>
        <taxon>Trebouxiophyceae</taxon>
        <taxon>Chlorellales</taxon>
        <taxon>Chlorellaceae</taxon>
        <taxon>Chlorella clade</taxon>
        <taxon>Chlorella</taxon>
    </lineage>
</organism>
<accession>A0A2P6TU48</accession>
<dbReference type="AlphaFoldDB" id="A0A2P6TU48"/>
<comment type="caution">
    <text evidence="2">The sequence shown here is derived from an EMBL/GenBank/DDBJ whole genome shotgun (WGS) entry which is preliminary data.</text>
</comment>
<dbReference type="OrthoDB" id="10484426at2759"/>
<keyword evidence="3" id="KW-1185">Reference proteome</keyword>
<dbReference type="EMBL" id="LHPG02000006">
    <property type="protein sequence ID" value="PRW57590.1"/>
    <property type="molecule type" value="Genomic_DNA"/>
</dbReference>
<reference evidence="2 3" key="1">
    <citation type="journal article" date="2018" name="Plant J.">
        <title>Genome sequences of Chlorella sorokiniana UTEX 1602 and Micractinium conductrix SAG 241.80: implications to maltose excretion by a green alga.</title>
        <authorList>
            <person name="Arriola M.B."/>
            <person name="Velmurugan N."/>
            <person name="Zhang Y."/>
            <person name="Plunkett M.H."/>
            <person name="Hondzo H."/>
            <person name="Barney B.M."/>
        </authorList>
    </citation>
    <scope>NUCLEOTIDE SEQUENCE [LARGE SCALE GENOMIC DNA]</scope>
    <source>
        <strain evidence="3">UTEX 1602</strain>
    </source>
</reference>
<feature type="region of interest" description="Disordered" evidence="1">
    <location>
        <begin position="14"/>
        <end position="93"/>
    </location>
</feature>
<feature type="compositionally biased region" description="Low complexity" evidence="1">
    <location>
        <begin position="37"/>
        <end position="69"/>
    </location>
</feature>
<evidence type="ECO:0000313" key="2">
    <source>
        <dbReference type="EMBL" id="PRW57590.1"/>
    </source>
</evidence>
<proteinExistence type="predicted"/>
<sequence length="139" mass="14475">MWSLFSQPHLQRLHAMQLRTEAAQQAGEPPTPPPAPSDTAGSGRVSAFSQKAAGGSKGSAAAADGPPSTSGGGGPHALPRLQAPKLHHLDDEWDPIQGAIDESPRAALADQFSAMCADSSTLSRQQTSGPAYLEFPLFY</sequence>
<evidence type="ECO:0000256" key="1">
    <source>
        <dbReference type="SAM" id="MobiDB-lite"/>
    </source>
</evidence>
<protein>
    <submittedName>
        <fullName evidence="2">Branched-chain alpha-keto acid dehydrogenase subunit E2</fullName>
    </submittedName>
</protein>